<dbReference type="Proteomes" id="UP000515708">
    <property type="component" value="Chromosome"/>
</dbReference>
<evidence type="ECO:0000256" key="4">
    <source>
        <dbReference type="PIRSR" id="PIRSR004846-1"/>
    </source>
</evidence>
<dbReference type="PANTHER" id="PTHR30632">
    <property type="entry name" value="MOLYBDATE-BINDING PERIPLASMIC PROTEIN"/>
    <property type="match status" value="1"/>
</dbReference>
<organism evidence="6 7">
    <name type="scientific">Microbacterium esteraromaticum</name>
    <dbReference type="NCBI Taxonomy" id="57043"/>
    <lineage>
        <taxon>Bacteria</taxon>
        <taxon>Bacillati</taxon>
        <taxon>Actinomycetota</taxon>
        <taxon>Actinomycetes</taxon>
        <taxon>Micrococcales</taxon>
        <taxon>Microbacteriaceae</taxon>
        <taxon>Microbacterium</taxon>
    </lineage>
</organism>
<dbReference type="Gene3D" id="3.40.190.10">
    <property type="entry name" value="Periplasmic binding protein-like II"/>
    <property type="match status" value="2"/>
</dbReference>
<keyword evidence="3" id="KW-0732">Signal</keyword>
<evidence type="ECO:0000256" key="1">
    <source>
        <dbReference type="ARBA" id="ARBA00009175"/>
    </source>
</evidence>
<gene>
    <name evidence="6" type="primary">modA</name>
    <name evidence="6" type="ORF">FVO59_03130</name>
</gene>
<accession>A0A7D8ABK3</accession>
<dbReference type="GO" id="GO:0046872">
    <property type="term" value="F:metal ion binding"/>
    <property type="evidence" value="ECO:0007669"/>
    <property type="project" value="UniProtKB-KW"/>
</dbReference>
<feature type="binding site" evidence="4">
    <location>
        <position position="177"/>
    </location>
    <ligand>
        <name>molybdate</name>
        <dbReference type="ChEBI" id="CHEBI:36264"/>
    </ligand>
</feature>
<protein>
    <submittedName>
        <fullName evidence="6">Molybdate ABC transporter substrate-binding protein</fullName>
    </submittedName>
</protein>
<evidence type="ECO:0000313" key="6">
    <source>
        <dbReference type="EMBL" id="QMU98580.1"/>
    </source>
</evidence>
<feature type="binding site" evidence="4">
    <location>
        <position position="195"/>
    </location>
    <ligand>
        <name>molybdate</name>
        <dbReference type="ChEBI" id="CHEBI:36264"/>
    </ligand>
</feature>
<reference evidence="6 7" key="1">
    <citation type="journal article" date="2020" name="Front. Microbiol.">
        <title>Design of Bacterial Strain-Specific qPCR Assays Using NGS Data and Publicly Available Resources and Its Application to Track Biocontrol Strains.</title>
        <authorList>
            <person name="Hernandez I."/>
            <person name="Sant C."/>
            <person name="Martinez R."/>
            <person name="Fernandez C."/>
        </authorList>
    </citation>
    <scope>NUCLEOTIDE SEQUENCE [LARGE SCALE GENOMIC DNA]</scope>
    <source>
        <strain evidence="6 7">B24</strain>
    </source>
</reference>
<evidence type="ECO:0000256" key="5">
    <source>
        <dbReference type="SAM" id="MobiDB-lite"/>
    </source>
</evidence>
<dbReference type="EMBL" id="CP043732">
    <property type="protein sequence ID" value="QMU98580.1"/>
    <property type="molecule type" value="Genomic_DNA"/>
</dbReference>
<dbReference type="InterPro" id="IPR050682">
    <property type="entry name" value="ModA/WtpA"/>
</dbReference>
<dbReference type="PIRSF" id="PIRSF004846">
    <property type="entry name" value="ModA"/>
    <property type="match status" value="1"/>
</dbReference>
<proteinExistence type="inferred from homology"/>
<sequence>MLGALLLAGCTAGPAGSADHGRPWDASAGAETSGTGLSGEVTVFAAASLRTAFDDIAELFEQQHPGVEVKPIVYDGSSTLVTQLQEGARADVLATADEQSMRLLTDSGLASEPKIFATNTLVVITPADNPAEVTSPDDLADAVIVLCAPEVPCGKASTTLLDAAGVTVTPASLEQNVTAVLQKVAAGEADAGLVYATDAPPSDGPCEAADVCSFRPEGWEDAVNRYPVTALDGASEAGVAFAEFVRGPEARRVLDGLGFGAP</sequence>
<feature type="binding site" evidence="4">
    <location>
        <position position="48"/>
    </location>
    <ligand>
        <name>molybdate</name>
        <dbReference type="ChEBI" id="CHEBI:36264"/>
    </ligand>
</feature>
<evidence type="ECO:0000256" key="3">
    <source>
        <dbReference type="ARBA" id="ARBA00022729"/>
    </source>
</evidence>
<dbReference type="SUPFAM" id="SSF53850">
    <property type="entry name" value="Periplasmic binding protein-like II"/>
    <property type="match status" value="1"/>
</dbReference>
<comment type="similarity">
    <text evidence="1">Belongs to the bacterial solute-binding protein ModA family.</text>
</comment>
<dbReference type="PANTHER" id="PTHR30632:SF0">
    <property type="entry name" value="SULFATE-BINDING PROTEIN"/>
    <property type="match status" value="1"/>
</dbReference>
<dbReference type="AlphaFoldDB" id="A0A7D8ABK3"/>
<dbReference type="Pfam" id="PF13531">
    <property type="entry name" value="SBP_bac_11"/>
    <property type="match status" value="1"/>
</dbReference>
<feature type="binding site" evidence="4">
    <location>
        <position position="77"/>
    </location>
    <ligand>
        <name>molybdate</name>
        <dbReference type="ChEBI" id="CHEBI:36264"/>
    </ligand>
</feature>
<evidence type="ECO:0000256" key="2">
    <source>
        <dbReference type="ARBA" id="ARBA00022723"/>
    </source>
</evidence>
<dbReference type="GO" id="GO:0030973">
    <property type="term" value="F:molybdate ion binding"/>
    <property type="evidence" value="ECO:0007669"/>
    <property type="project" value="TreeGrafter"/>
</dbReference>
<keyword evidence="2 4" id="KW-0479">Metal-binding</keyword>
<evidence type="ECO:0000313" key="7">
    <source>
        <dbReference type="Proteomes" id="UP000515708"/>
    </source>
</evidence>
<dbReference type="NCBIfam" id="TIGR01256">
    <property type="entry name" value="modA"/>
    <property type="match status" value="1"/>
</dbReference>
<dbReference type="InterPro" id="IPR005950">
    <property type="entry name" value="ModA"/>
</dbReference>
<feature type="region of interest" description="Disordered" evidence="5">
    <location>
        <begin position="14"/>
        <end position="33"/>
    </location>
</feature>
<keyword evidence="4" id="KW-0500">Molybdenum</keyword>
<dbReference type="GO" id="GO:0015689">
    <property type="term" value="P:molybdate ion transport"/>
    <property type="evidence" value="ECO:0007669"/>
    <property type="project" value="InterPro"/>
</dbReference>
<name>A0A7D8ABK3_9MICO</name>